<evidence type="ECO:0000256" key="1">
    <source>
        <dbReference type="SAM" id="Coils"/>
    </source>
</evidence>
<feature type="coiled-coil region" evidence="1">
    <location>
        <begin position="465"/>
        <end position="492"/>
    </location>
</feature>
<feature type="compositionally biased region" description="Polar residues" evidence="2">
    <location>
        <begin position="303"/>
        <end position="322"/>
    </location>
</feature>
<protein>
    <submittedName>
        <fullName evidence="4">Uncharacterized protein</fullName>
    </submittedName>
</protein>
<name>A0AA85JDB9_TRIRE</name>
<accession>A0AA85JDB9</accession>
<dbReference type="WBParaSite" id="TREG1_27910.1">
    <property type="protein sequence ID" value="TREG1_27910.1"/>
    <property type="gene ID" value="TREG1_27910"/>
</dbReference>
<feature type="compositionally biased region" description="Polar residues" evidence="2">
    <location>
        <begin position="538"/>
        <end position="564"/>
    </location>
</feature>
<sequence>MNDYIPSNIHLKNKDGVISVVRSKQPTATTVKSKLASRKVVFENPICLNDNCSDVNQPSIFNNNTEDQKNILHDEEPFDLKEQVKDLSMQLEEICKYARSSVNENVNCFCHELVGGKCLLPLNDAYNTITPRLITPPEVWVSKPDCCQSCTVPCRANVCVPEPESPIHSPNKKQLIVDEKSLQDNLNDIKHRLSMLQNDCTNKTLPSTSSKAERDVDEHLEKLNRQNLSQRKFLVPTSTETSKYRNIPIRAQMKQKALPNQQSGKLNTKSKLPDRRLESSQRNTNFSRQKPVVSPYNISKITRNTSRQQSQIESSNVKVTSPININDNNNDDPEITLNKLESYLGNSEIVLDSKTQEVERKSLDEEIKLGETKEMLSELRTIYQEVKELLLNVRNQVNENTDVKTGQTDVDANIDQHVVLSNSQPVLTPGSLLPSIRLAMEYSGKTMATPDEISQVISNLSDDPIVKATTALIDVNRRRNNLENNLATLESSHTDQSIFGLLDLMSKDKSSAEKARIQAMINDAIDKVTQEKKLEHPTSFTRISRPSTKTTTQPKSRSITQSKAATKESSKPYTSPSKSRNIVELFHHSKLSFTDRSPSPVTLTYPWRLNRRRAKRPLYPRSINDPVRPRTAVLRLSDENLAGISSPRERMSRTNTKVVRFIDDDQYGQSESGESQQMYIPSSEKLARMQTNASTKSKFGIIPLGMYQYSVSIPSKQTSEQLNREITTNSPDLLYEKGIGFNFRSNQTSGQHEDDANRLTRTDMEDRILSRLMLQVSEQLTRISPKVKMFLQRRIYNNWLKPLYWNALDQYFLPRQLVLTHLLNMNVSIHHFPRLNVLLV</sequence>
<evidence type="ECO:0000313" key="4">
    <source>
        <dbReference type="WBParaSite" id="TREG1_27910.1"/>
    </source>
</evidence>
<organism evidence="3 4">
    <name type="scientific">Trichobilharzia regenti</name>
    <name type="common">Nasal bird schistosome</name>
    <dbReference type="NCBI Taxonomy" id="157069"/>
    <lineage>
        <taxon>Eukaryota</taxon>
        <taxon>Metazoa</taxon>
        <taxon>Spiralia</taxon>
        <taxon>Lophotrochozoa</taxon>
        <taxon>Platyhelminthes</taxon>
        <taxon>Trematoda</taxon>
        <taxon>Digenea</taxon>
        <taxon>Strigeidida</taxon>
        <taxon>Schistosomatoidea</taxon>
        <taxon>Schistosomatidae</taxon>
        <taxon>Trichobilharzia</taxon>
    </lineage>
</organism>
<keyword evidence="1" id="KW-0175">Coiled coil</keyword>
<dbReference type="Proteomes" id="UP000050795">
    <property type="component" value="Unassembled WGS sequence"/>
</dbReference>
<feature type="compositionally biased region" description="Polar residues" evidence="2">
    <location>
        <begin position="258"/>
        <end position="270"/>
    </location>
</feature>
<feature type="region of interest" description="Disordered" evidence="2">
    <location>
        <begin position="253"/>
        <end position="289"/>
    </location>
</feature>
<reference evidence="4" key="2">
    <citation type="submission" date="2023-11" db="UniProtKB">
        <authorList>
            <consortium name="WormBaseParasite"/>
        </authorList>
    </citation>
    <scope>IDENTIFICATION</scope>
</reference>
<evidence type="ECO:0000313" key="3">
    <source>
        <dbReference type="Proteomes" id="UP000050795"/>
    </source>
</evidence>
<feature type="region of interest" description="Disordered" evidence="2">
    <location>
        <begin position="303"/>
        <end position="332"/>
    </location>
</feature>
<keyword evidence="3" id="KW-1185">Reference proteome</keyword>
<dbReference type="AlphaFoldDB" id="A0AA85JDB9"/>
<proteinExistence type="predicted"/>
<reference evidence="3" key="1">
    <citation type="submission" date="2022-06" db="EMBL/GenBank/DDBJ databases">
        <authorList>
            <person name="Berger JAMES D."/>
            <person name="Berger JAMES D."/>
        </authorList>
    </citation>
    <scope>NUCLEOTIDE SEQUENCE [LARGE SCALE GENOMIC DNA]</scope>
</reference>
<feature type="region of interest" description="Disordered" evidence="2">
    <location>
        <begin position="530"/>
        <end position="578"/>
    </location>
</feature>
<evidence type="ECO:0000256" key="2">
    <source>
        <dbReference type="SAM" id="MobiDB-lite"/>
    </source>
</evidence>